<name>A0A6C0U003_9GAMM</name>
<accession>A0A6C0U003</accession>
<dbReference type="RefSeq" id="WP_163494600.1">
    <property type="nucleotide sequence ID" value="NZ_CP048711.1"/>
</dbReference>
<feature type="transmembrane region" description="Helical" evidence="1">
    <location>
        <begin position="64"/>
        <end position="84"/>
    </location>
</feature>
<evidence type="ECO:0000313" key="3">
    <source>
        <dbReference type="Proteomes" id="UP000477680"/>
    </source>
</evidence>
<evidence type="ECO:0000256" key="1">
    <source>
        <dbReference type="SAM" id="Phobius"/>
    </source>
</evidence>
<protein>
    <submittedName>
        <fullName evidence="2">NAD/FAD-utilizing enzyme</fullName>
    </submittedName>
</protein>
<keyword evidence="3" id="KW-1185">Reference proteome</keyword>
<sequence>MKRHFFLSEDLDDLELVEQDLEKAGVSTPQIHVLSEDDAGVQAHHLNDVEAVLRKDVVHGTERGAVIGVVGAAIVLGAAWATGIPETITWVPPLFLAIVILGFCTWEGGLIGIQEPHSDFKRFQEDLRAGRHVLFVDVRKDQEEILHRVAGSHSKLTPAGEGPAAPGWFLGARQRFDDFMKTAP</sequence>
<dbReference type="EMBL" id="CP048711">
    <property type="protein sequence ID" value="QIB65361.1"/>
    <property type="molecule type" value="Genomic_DNA"/>
</dbReference>
<keyword evidence="1" id="KW-1133">Transmembrane helix</keyword>
<reference evidence="2 3" key="1">
    <citation type="submission" date="2020-02" db="EMBL/GenBank/DDBJ databases">
        <title>Genome sequencing for Kineobactrum sp. M2.</title>
        <authorList>
            <person name="Park S.-J."/>
        </authorList>
    </citation>
    <scope>NUCLEOTIDE SEQUENCE [LARGE SCALE GENOMIC DNA]</scope>
    <source>
        <strain evidence="2 3">M2</strain>
    </source>
</reference>
<proteinExistence type="predicted"/>
<dbReference type="KEGG" id="kim:G3T16_08065"/>
<feature type="transmembrane region" description="Helical" evidence="1">
    <location>
        <begin position="90"/>
        <end position="113"/>
    </location>
</feature>
<evidence type="ECO:0000313" key="2">
    <source>
        <dbReference type="EMBL" id="QIB65361.1"/>
    </source>
</evidence>
<gene>
    <name evidence="2" type="ORF">G3T16_08065</name>
</gene>
<keyword evidence="1" id="KW-0812">Transmembrane</keyword>
<organism evidence="2 3">
    <name type="scientific">Kineobactrum salinum</name>
    <dbReference type="NCBI Taxonomy" id="2708301"/>
    <lineage>
        <taxon>Bacteria</taxon>
        <taxon>Pseudomonadati</taxon>
        <taxon>Pseudomonadota</taxon>
        <taxon>Gammaproteobacteria</taxon>
        <taxon>Cellvibrionales</taxon>
        <taxon>Halieaceae</taxon>
        <taxon>Kineobactrum</taxon>
    </lineage>
</organism>
<keyword evidence="1" id="KW-0472">Membrane</keyword>
<dbReference type="AlphaFoldDB" id="A0A6C0U003"/>
<dbReference type="Proteomes" id="UP000477680">
    <property type="component" value="Chromosome"/>
</dbReference>